<protein>
    <submittedName>
        <fullName evidence="2">Uncharacterized protein</fullName>
    </submittedName>
</protein>
<proteinExistence type="predicted"/>
<keyword evidence="1" id="KW-1133">Transmembrane helix</keyword>
<dbReference type="KEGG" id="llh:I41_30120"/>
<reference evidence="2 3" key="1">
    <citation type="submission" date="2019-02" db="EMBL/GenBank/DDBJ databases">
        <title>Deep-cultivation of Planctomycetes and their phenomic and genomic characterization uncovers novel biology.</title>
        <authorList>
            <person name="Wiegand S."/>
            <person name="Jogler M."/>
            <person name="Boedeker C."/>
            <person name="Pinto D."/>
            <person name="Vollmers J."/>
            <person name="Rivas-Marin E."/>
            <person name="Kohn T."/>
            <person name="Peeters S.H."/>
            <person name="Heuer A."/>
            <person name="Rast P."/>
            <person name="Oberbeckmann S."/>
            <person name="Bunk B."/>
            <person name="Jeske O."/>
            <person name="Meyerdierks A."/>
            <person name="Storesund J.E."/>
            <person name="Kallscheuer N."/>
            <person name="Luecker S."/>
            <person name="Lage O.M."/>
            <person name="Pohl T."/>
            <person name="Merkel B.J."/>
            <person name="Hornburger P."/>
            <person name="Mueller R.-W."/>
            <person name="Bruemmer F."/>
            <person name="Labrenz M."/>
            <person name="Spormann A.M."/>
            <person name="Op den Camp H."/>
            <person name="Overmann J."/>
            <person name="Amann R."/>
            <person name="Jetten M.S.M."/>
            <person name="Mascher T."/>
            <person name="Medema M.H."/>
            <person name="Devos D.P."/>
            <person name="Kaster A.-K."/>
            <person name="Ovreas L."/>
            <person name="Rohde M."/>
            <person name="Galperin M.Y."/>
            <person name="Jogler C."/>
        </authorList>
    </citation>
    <scope>NUCLEOTIDE SEQUENCE [LARGE SCALE GENOMIC DNA]</scope>
    <source>
        <strain evidence="2 3">I41</strain>
    </source>
</reference>
<evidence type="ECO:0000313" key="2">
    <source>
        <dbReference type="EMBL" id="QDT73821.1"/>
    </source>
</evidence>
<sequence length="86" mass="9090">MSELQKEDSSKTLKTIFAICAVVGGLVVAASGSAAVKALFRSNPSDATIDKVLAETANEINRNLPMMVDQFTRINATAPLPGKKLL</sequence>
<dbReference type="Proteomes" id="UP000317909">
    <property type="component" value="Chromosome"/>
</dbReference>
<name>A0A517TZM1_9BACT</name>
<organism evidence="2 3">
    <name type="scientific">Lacipirellula limnantheis</name>
    <dbReference type="NCBI Taxonomy" id="2528024"/>
    <lineage>
        <taxon>Bacteria</taxon>
        <taxon>Pseudomonadati</taxon>
        <taxon>Planctomycetota</taxon>
        <taxon>Planctomycetia</taxon>
        <taxon>Pirellulales</taxon>
        <taxon>Lacipirellulaceae</taxon>
        <taxon>Lacipirellula</taxon>
    </lineage>
</organism>
<feature type="transmembrane region" description="Helical" evidence="1">
    <location>
        <begin position="16"/>
        <end position="36"/>
    </location>
</feature>
<evidence type="ECO:0000256" key="1">
    <source>
        <dbReference type="SAM" id="Phobius"/>
    </source>
</evidence>
<dbReference type="OrthoDB" id="965642at2"/>
<evidence type="ECO:0000313" key="3">
    <source>
        <dbReference type="Proteomes" id="UP000317909"/>
    </source>
</evidence>
<accession>A0A517TZM1</accession>
<keyword evidence="3" id="KW-1185">Reference proteome</keyword>
<gene>
    <name evidence="2" type="ORF">I41_30120</name>
</gene>
<dbReference type="EMBL" id="CP036339">
    <property type="protein sequence ID" value="QDT73821.1"/>
    <property type="molecule type" value="Genomic_DNA"/>
</dbReference>
<dbReference type="RefSeq" id="WP_145433468.1">
    <property type="nucleotide sequence ID" value="NZ_CP036339.1"/>
</dbReference>
<dbReference type="AlphaFoldDB" id="A0A517TZM1"/>
<keyword evidence="1" id="KW-0812">Transmembrane</keyword>
<keyword evidence="1" id="KW-0472">Membrane</keyword>